<reference evidence="3" key="1">
    <citation type="submission" date="2024-06" db="UniProtKB">
        <authorList>
            <consortium name="RefSeq"/>
        </authorList>
    </citation>
    <scope>NUCLEOTIDE SEQUENCE [LARGE SCALE GENOMIC DNA]</scope>
</reference>
<keyword evidence="1" id="KW-0812">Transmembrane</keyword>
<organism evidence="3 4">
    <name type="scientific">Crassostrea virginica</name>
    <name type="common">Eastern oyster</name>
    <dbReference type="NCBI Taxonomy" id="6565"/>
    <lineage>
        <taxon>Eukaryota</taxon>
        <taxon>Metazoa</taxon>
        <taxon>Spiralia</taxon>
        <taxon>Lophotrochozoa</taxon>
        <taxon>Mollusca</taxon>
        <taxon>Bivalvia</taxon>
        <taxon>Autobranchia</taxon>
        <taxon>Pteriomorphia</taxon>
        <taxon>Ostreida</taxon>
        <taxon>Ostreoidea</taxon>
        <taxon>Ostreidae</taxon>
        <taxon>Crassostrea</taxon>
    </lineage>
</organism>
<evidence type="ECO:0000256" key="2">
    <source>
        <dbReference type="SAM" id="SignalP"/>
    </source>
</evidence>
<dbReference type="OrthoDB" id="6150066at2759"/>
<keyword evidence="1" id="KW-0472">Membrane</keyword>
<evidence type="ECO:0000256" key="1">
    <source>
        <dbReference type="SAM" id="Phobius"/>
    </source>
</evidence>
<reference evidence="4" key="2">
    <citation type="submission" date="2025-08" db="UniProtKB">
        <authorList>
            <consortium name="RefSeq"/>
        </authorList>
    </citation>
    <scope>IDENTIFICATION</scope>
    <source>
        <tissue evidence="4">Whole sample</tissue>
    </source>
</reference>
<evidence type="ECO:0000313" key="3">
    <source>
        <dbReference type="Proteomes" id="UP000694844"/>
    </source>
</evidence>
<feature type="chain" id="PRO_5033995858" evidence="2">
    <location>
        <begin position="19"/>
        <end position="291"/>
    </location>
</feature>
<accession>A0A8B8CN04</accession>
<protein>
    <submittedName>
        <fullName evidence="4">Uncharacterized protein LOC111120635 isoform X1</fullName>
    </submittedName>
</protein>
<dbReference type="AlphaFoldDB" id="A0A8B8CN04"/>
<evidence type="ECO:0000313" key="4">
    <source>
        <dbReference type="RefSeq" id="XP_022317207.1"/>
    </source>
</evidence>
<dbReference type="Proteomes" id="UP000694844">
    <property type="component" value="Chromosome 1"/>
</dbReference>
<sequence length="291" mass="33179">MKVTVIVFFVQSTYMTFGTNSSQTNVCKDGGRETCCSGYYELNGTCLECFGAFGANCSLPCAEASYGYQCRNKCTCAYNEVCDKYVGCIRKDNEKESNRINDQLILLIGFGSTTLSLSLIFVGVMFYRWRVYMERNFPVSEKTKGFQTNVLPISNNEGIQLGNYVDARESTMLEVCTNTCTRESVDYRRNSAEYNHLFGFTNVNENSVDKHIEDNYSTVDARFRQKGELVAFSEFPGDDCYVRMSKNAKRSNRLSKSCSDLRVDMSKAYSYCRQLNSKMKTFNENMLVEHL</sequence>
<dbReference type="GeneID" id="111120635"/>
<dbReference type="RefSeq" id="XP_022317207.1">
    <property type="nucleotide sequence ID" value="XM_022461499.1"/>
</dbReference>
<keyword evidence="1" id="KW-1133">Transmembrane helix</keyword>
<feature type="signal peptide" evidence="2">
    <location>
        <begin position="1"/>
        <end position="18"/>
    </location>
</feature>
<keyword evidence="3" id="KW-1185">Reference proteome</keyword>
<dbReference type="KEGG" id="cvn:111120635"/>
<gene>
    <name evidence="4" type="primary">LOC111120635</name>
</gene>
<feature type="transmembrane region" description="Helical" evidence="1">
    <location>
        <begin position="104"/>
        <end position="127"/>
    </location>
</feature>
<name>A0A8B8CN04_CRAVI</name>
<keyword evidence="2" id="KW-0732">Signal</keyword>
<proteinExistence type="predicted"/>